<evidence type="ECO:0000256" key="6">
    <source>
        <dbReference type="ARBA" id="ARBA00049366"/>
    </source>
</evidence>
<dbReference type="GO" id="GO:0004067">
    <property type="term" value="F:asparaginase activity"/>
    <property type="evidence" value="ECO:0007669"/>
    <property type="project" value="UniProtKB-EC"/>
</dbReference>
<gene>
    <name evidence="7" type="ORF">HHI36_015806</name>
</gene>
<dbReference type="Pfam" id="PF01112">
    <property type="entry name" value="Asparaginase_2"/>
    <property type="match status" value="1"/>
</dbReference>
<dbReference type="AlphaFoldDB" id="A0ABD2N812"/>
<sequence length="400" mass="43451">MLNLTSNLKNSQVQIYIENPRMFAMWLPFLAKFNFFHNGNSNSSPILGEKSGDSSPPDESSEIQEVAVCPSKNMTNSICRKLEPTVLVHGGAGNIPEYLVSRKLNCVKNAALAGYKVLKEGGSSEAAVEAAIKVMENDPVMNAGVGSVLNLEGKIESDACIMVGKTLDTGAITAVQDIANPISLARLVMEKTPHVLFASVGARKLACENGIPLADPDTLTTLAAKQALEEYKQNPEADLDPENIVEKKETDLDIFPRTESVGAVAIDYKGRIAVGASSGGWNGKTEGKFNEACSIGGGVYADDDMGGVSLTGQGTYMLRMMLAYHITREMERETTAYNAIKQWMKLLSCKFKELGGGVAISKYGDYGIFFNTERMPWAYQHKNILYYGIDKDDVKKDIVC</sequence>
<dbReference type="PANTHER" id="PTHR10188">
    <property type="entry name" value="L-ASPARAGINASE"/>
    <property type="match status" value="1"/>
</dbReference>
<evidence type="ECO:0000256" key="4">
    <source>
        <dbReference type="ARBA" id="ARBA00022801"/>
    </source>
</evidence>
<evidence type="ECO:0000313" key="7">
    <source>
        <dbReference type="EMBL" id="KAL3274414.1"/>
    </source>
</evidence>
<evidence type="ECO:0000256" key="5">
    <source>
        <dbReference type="ARBA" id="ARBA00022813"/>
    </source>
</evidence>
<accession>A0ABD2N812</accession>
<name>A0ABD2N812_9CUCU</name>
<comment type="catalytic activity">
    <reaction evidence="6">
        <text>L-asparagine + H2O = L-aspartate + NH4(+)</text>
        <dbReference type="Rhea" id="RHEA:21016"/>
        <dbReference type="ChEBI" id="CHEBI:15377"/>
        <dbReference type="ChEBI" id="CHEBI:28938"/>
        <dbReference type="ChEBI" id="CHEBI:29991"/>
        <dbReference type="ChEBI" id="CHEBI:58048"/>
        <dbReference type="EC" id="3.5.1.1"/>
    </reaction>
</comment>
<dbReference type="GO" id="GO:0006508">
    <property type="term" value="P:proteolysis"/>
    <property type="evidence" value="ECO:0007669"/>
    <property type="project" value="UniProtKB-KW"/>
</dbReference>
<dbReference type="PANTHER" id="PTHR10188:SF41">
    <property type="entry name" value="ISOASPARTYL PEPTIDASE_L-ASPARAGINASE"/>
    <property type="match status" value="1"/>
</dbReference>
<evidence type="ECO:0000256" key="1">
    <source>
        <dbReference type="ARBA" id="ARBA00000306"/>
    </source>
</evidence>
<reference evidence="7 8" key="1">
    <citation type="journal article" date="2021" name="BMC Biol.">
        <title>Horizontally acquired antibacterial genes associated with adaptive radiation of ladybird beetles.</title>
        <authorList>
            <person name="Li H.S."/>
            <person name="Tang X.F."/>
            <person name="Huang Y.H."/>
            <person name="Xu Z.Y."/>
            <person name="Chen M.L."/>
            <person name="Du X.Y."/>
            <person name="Qiu B.Y."/>
            <person name="Chen P.T."/>
            <person name="Zhang W."/>
            <person name="Slipinski A."/>
            <person name="Escalona H.E."/>
            <person name="Waterhouse R.M."/>
            <person name="Zwick A."/>
            <person name="Pang H."/>
        </authorList>
    </citation>
    <scope>NUCLEOTIDE SEQUENCE [LARGE SCALE GENOMIC DNA]</scope>
    <source>
        <strain evidence="7">SYSU2018</strain>
    </source>
</reference>
<keyword evidence="3" id="KW-0645">Protease</keyword>
<comment type="similarity">
    <text evidence="2">Belongs to the Ntn-hydrolase family.</text>
</comment>
<keyword evidence="4" id="KW-0378">Hydrolase</keyword>
<dbReference type="SUPFAM" id="SSF56235">
    <property type="entry name" value="N-terminal nucleophile aminohydrolases (Ntn hydrolases)"/>
    <property type="match status" value="1"/>
</dbReference>
<evidence type="ECO:0000313" key="8">
    <source>
        <dbReference type="Proteomes" id="UP001516400"/>
    </source>
</evidence>
<keyword evidence="5" id="KW-0068">Autocatalytic cleavage</keyword>
<comment type="catalytic activity">
    <reaction evidence="1">
        <text>Cleavage of a beta-linked Asp residue from the N-terminus of a polypeptide.</text>
        <dbReference type="EC" id="3.4.19.5"/>
    </reaction>
</comment>
<dbReference type="Gene3D" id="3.60.20.30">
    <property type="entry name" value="(Glycosyl)asparaginase"/>
    <property type="match status" value="1"/>
</dbReference>
<comment type="caution">
    <text evidence="7">The sequence shown here is derived from an EMBL/GenBank/DDBJ whole genome shotgun (WGS) entry which is preliminary data.</text>
</comment>
<proteinExistence type="inferred from homology"/>
<dbReference type="Proteomes" id="UP001516400">
    <property type="component" value="Unassembled WGS sequence"/>
</dbReference>
<dbReference type="GO" id="GO:0008798">
    <property type="term" value="F:beta-aspartyl-peptidase activity"/>
    <property type="evidence" value="ECO:0007669"/>
    <property type="project" value="UniProtKB-EC"/>
</dbReference>
<dbReference type="EMBL" id="JABFTP020000062">
    <property type="protein sequence ID" value="KAL3274414.1"/>
    <property type="molecule type" value="Genomic_DNA"/>
</dbReference>
<dbReference type="InterPro" id="IPR033844">
    <property type="entry name" value="ASRGL1_meta"/>
</dbReference>
<protein>
    <submittedName>
        <fullName evidence="7">Uncharacterized protein</fullName>
    </submittedName>
</protein>
<evidence type="ECO:0000256" key="3">
    <source>
        <dbReference type="ARBA" id="ARBA00022670"/>
    </source>
</evidence>
<dbReference type="InterPro" id="IPR000246">
    <property type="entry name" value="Peptidase_T2"/>
</dbReference>
<keyword evidence="8" id="KW-1185">Reference proteome</keyword>
<evidence type="ECO:0000256" key="2">
    <source>
        <dbReference type="ARBA" id="ARBA00010872"/>
    </source>
</evidence>
<organism evidence="7 8">
    <name type="scientific">Cryptolaemus montrouzieri</name>
    <dbReference type="NCBI Taxonomy" id="559131"/>
    <lineage>
        <taxon>Eukaryota</taxon>
        <taxon>Metazoa</taxon>
        <taxon>Ecdysozoa</taxon>
        <taxon>Arthropoda</taxon>
        <taxon>Hexapoda</taxon>
        <taxon>Insecta</taxon>
        <taxon>Pterygota</taxon>
        <taxon>Neoptera</taxon>
        <taxon>Endopterygota</taxon>
        <taxon>Coleoptera</taxon>
        <taxon>Polyphaga</taxon>
        <taxon>Cucujiformia</taxon>
        <taxon>Coccinelloidea</taxon>
        <taxon>Coccinellidae</taxon>
        <taxon>Scymninae</taxon>
        <taxon>Scymnini</taxon>
        <taxon>Cryptolaemus</taxon>
    </lineage>
</organism>
<dbReference type="CDD" id="cd04702">
    <property type="entry name" value="ASRGL1_like"/>
    <property type="match status" value="1"/>
</dbReference>
<dbReference type="InterPro" id="IPR029055">
    <property type="entry name" value="Ntn_hydrolases_N"/>
</dbReference>